<feature type="chain" id="PRO_5046038394" evidence="2">
    <location>
        <begin position="18"/>
        <end position="321"/>
    </location>
</feature>
<keyword evidence="3" id="KW-0675">Receptor</keyword>
<name>A0ABT9SCM4_9BURK</name>
<feature type="signal peptide" evidence="2">
    <location>
        <begin position="1"/>
        <end position="17"/>
    </location>
</feature>
<dbReference type="PANTHER" id="PTHR42928:SF5">
    <property type="entry name" value="BLR1237 PROTEIN"/>
    <property type="match status" value="1"/>
</dbReference>
<reference evidence="3 4" key="1">
    <citation type="submission" date="2023-07" db="EMBL/GenBank/DDBJ databases">
        <title>Sorghum-associated microbial communities from plants grown in Nebraska, USA.</title>
        <authorList>
            <person name="Schachtman D."/>
        </authorList>
    </citation>
    <scope>NUCLEOTIDE SEQUENCE [LARGE SCALE GENOMIC DNA]</scope>
    <source>
        <strain evidence="3 4">DS1607</strain>
    </source>
</reference>
<dbReference type="InterPro" id="IPR005064">
    <property type="entry name" value="BUG"/>
</dbReference>
<protein>
    <submittedName>
        <fullName evidence="3">Tripartite-type tricarboxylate transporter receptor subunit TctC</fullName>
    </submittedName>
</protein>
<dbReference type="EMBL" id="JAUSRO010000010">
    <property type="protein sequence ID" value="MDP9901132.1"/>
    <property type="molecule type" value="Genomic_DNA"/>
</dbReference>
<comment type="similarity">
    <text evidence="1">Belongs to the UPF0065 (bug) family.</text>
</comment>
<evidence type="ECO:0000313" key="3">
    <source>
        <dbReference type="EMBL" id="MDP9901132.1"/>
    </source>
</evidence>
<organism evidence="3 4">
    <name type="scientific">Variovorax ginsengisoli</name>
    <dbReference type="NCBI Taxonomy" id="363844"/>
    <lineage>
        <taxon>Bacteria</taxon>
        <taxon>Pseudomonadati</taxon>
        <taxon>Pseudomonadota</taxon>
        <taxon>Betaproteobacteria</taxon>
        <taxon>Burkholderiales</taxon>
        <taxon>Comamonadaceae</taxon>
        <taxon>Variovorax</taxon>
    </lineage>
</organism>
<dbReference type="Gene3D" id="3.40.190.10">
    <property type="entry name" value="Periplasmic binding protein-like II"/>
    <property type="match status" value="1"/>
</dbReference>
<sequence>MKAAVLRCMQWSTMALALTALAPLHAQTWPTKPVRLVASFPPGTPGDVIARLIQPALQAAWKQPVIVENKPGAGGNIAAVDVAQAKDDHTLLVGPDTVLTINPHLYKKLGIDLRQSLKPVTYFASFNQMLVCNPASGVTTLAKFVQLPAAKTYASGGPGSPSHMAMEMLLAATGSKLTHVPYRGPGPAAQDIIAGHVDCGFIVASIVLPHVQAGRLQAVAVSSKARSVLLPAVPTVAESGYAGFDATFFETLMAPASLPASVVEQIQHEVRAALTTSAMTARLAEMDLRVEANTPQEAERRGREDFIKWGAVARQTQLQLD</sequence>
<accession>A0ABT9SCM4</accession>
<evidence type="ECO:0000256" key="1">
    <source>
        <dbReference type="ARBA" id="ARBA00006987"/>
    </source>
</evidence>
<evidence type="ECO:0000313" key="4">
    <source>
        <dbReference type="Proteomes" id="UP001226867"/>
    </source>
</evidence>
<comment type="caution">
    <text evidence="3">The sequence shown here is derived from an EMBL/GenBank/DDBJ whole genome shotgun (WGS) entry which is preliminary data.</text>
</comment>
<dbReference type="PANTHER" id="PTHR42928">
    <property type="entry name" value="TRICARBOXYLATE-BINDING PROTEIN"/>
    <property type="match status" value="1"/>
</dbReference>
<proteinExistence type="inferred from homology"/>
<dbReference type="InterPro" id="IPR042100">
    <property type="entry name" value="Bug_dom1"/>
</dbReference>
<gene>
    <name evidence="3" type="ORF">J2W36_003398</name>
</gene>
<dbReference type="SUPFAM" id="SSF53850">
    <property type="entry name" value="Periplasmic binding protein-like II"/>
    <property type="match status" value="1"/>
</dbReference>
<dbReference type="Proteomes" id="UP001226867">
    <property type="component" value="Unassembled WGS sequence"/>
</dbReference>
<evidence type="ECO:0000256" key="2">
    <source>
        <dbReference type="SAM" id="SignalP"/>
    </source>
</evidence>
<keyword evidence="2" id="KW-0732">Signal</keyword>
<dbReference type="PIRSF" id="PIRSF017082">
    <property type="entry name" value="YflP"/>
    <property type="match status" value="1"/>
</dbReference>
<dbReference type="Pfam" id="PF03401">
    <property type="entry name" value="TctC"/>
    <property type="match status" value="1"/>
</dbReference>
<dbReference type="RefSeq" id="WP_307690918.1">
    <property type="nucleotide sequence ID" value="NZ_JAUSRO010000010.1"/>
</dbReference>
<dbReference type="Gene3D" id="3.40.190.150">
    <property type="entry name" value="Bordetella uptake gene, domain 1"/>
    <property type="match status" value="1"/>
</dbReference>
<keyword evidence="4" id="KW-1185">Reference proteome</keyword>